<gene>
    <name evidence="1" type="ORF">CM240_3085</name>
</gene>
<sequence>MILNWIKRKSRGESKIKKSFTIEEAKQVAESLKIDFTKELFNLREFAKGLNVELEHGTRYPRANITGDNPILTGKIALAHLLEFPDYYTRLSKLEEEATTYWKNKK</sequence>
<dbReference type="Pfam" id="PF18905">
    <property type="entry name" value="DUF5661"/>
    <property type="match status" value="1"/>
</dbReference>
<evidence type="ECO:0000313" key="1">
    <source>
        <dbReference type="EMBL" id="CDM70202.1"/>
    </source>
</evidence>
<dbReference type="HOGENOM" id="CLU_168064_0_0_9"/>
<dbReference type="EMBL" id="HG917869">
    <property type="protein sequence ID" value="CDM70202.1"/>
    <property type="molecule type" value="Genomic_DNA"/>
</dbReference>
<protein>
    <submittedName>
        <fullName evidence="1">Uncharacterized protein</fullName>
    </submittedName>
</protein>
<dbReference type="STRING" id="1216932.CM240_3085"/>
<dbReference type="AlphaFoldDB" id="W6S709"/>
<reference evidence="1 2" key="1">
    <citation type="submission" date="2013-11" db="EMBL/GenBank/DDBJ databases">
        <title>Complete genome sequence of Clostridum sp. M2/40.</title>
        <authorList>
            <person name="Wibberg D."/>
            <person name="Puehler A."/>
            <person name="Schlueter A."/>
        </authorList>
    </citation>
    <scope>NUCLEOTIDE SEQUENCE [LARGE SCALE GENOMIC DNA]</scope>
    <source>
        <strain evidence="2">M2/40</strain>
    </source>
</reference>
<proteinExistence type="predicted"/>
<dbReference type="KEGG" id="clt:CM240_3085"/>
<evidence type="ECO:0000313" key="2">
    <source>
        <dbReference type="Proteomes" id="UP000019426"/>
    </source>
</evidence>
<dbReference type="PATRIC" id="fig|1216932.3.peg.3051"/>
<dbReference type="Proteomes" id="UP000019426">
    <property type="component" value="Chromosome M2/40_rep2"/>
</dbReference>
<dbReference type="eggNOG" id="ENOG5031CTK">
    <property type="taxonomic scope" value="Bacteria"/>
</dbReference>
<accession>W6S709</accession>
<dbReference type="RefSeq" id="WP_044040342.1">
    <property type="nucleotide sequence ID" value="NZ_HG917869.1"/>
</dbReference>
<dbReference type="InterPro" id="IPR043720">
    <property type="entry name" value="DUF5661"/>
</dbReference>
<organism evidence="1 2">
    <name type="scientific">Clostridium bornimense</name>
    <dbReference type="NCBI Taxonomy" id="1216932"/>
    <lineage>
        <taxon>Bacteria</taxon>
        <taxon>Bacillati</taxon>
        <taxon>Bacillota</taxon>
        <taxon>Clostridia</taxon>
        <taxon>Eubacteriales</taxon>
        <taxon>Clostridiaceae</taxon>
        <taxon>Clostridium</taxon>
    </lineage>
</organism>
<keyword evidence="2" id="KW-1185">Reference proteome</keyword>
<name>W6S709_9CLOT</name>